<dbReference type="Gene3D" id="3.30.2010.10">
    <property type="entry name" value="Metalloproteases ('zincins'), catalytic domain"/>
    <property type="match status" value="1"/>
</dbReference>
<dbReference type="Pfam" id="PF01435">
    <property type="entry name" value="Peptidase_M48"/>
    <property type="match status" value="1"/>
</dbReference>
<evidence type="ECO:0000259" key="8">
    <source>
        <dbReference type="Pfam" id="PF01435"/>
    </source>
</evidence>
<keyword evidence="10" id="KW-1185">Reference proteome</keyword>
<evidence type="ECO:0000256" key="3">
    <source>
        <dbReference type="ARBA" id="ARBA00022723"/>
    </source>
</evidence>
<comment type="cofactor">
    <cofactor evidence="1">
        <name>Zn(2+)</name>
        <dbReference type="ChEBI" id="CHEBI:29105"/>
    </cofactor>
</comment>
<keyword evidence="5" id="KW-0862">Zinc</keyword>
<evidence type="ECO:0000256" key="6">
    <source>
        <dbReference type="ARBA" id="ARBA00023049"/>
    </source>
</evidence>
<evidence type="ECO:0000256" key="7">
    <source>
        <dbReference type="SAM" id="SignalP"/>
    </source>
</evidence>
<dbReference type="GO" id="GO:0046872">
    <property type="term" value="F:metal ion binding"/>
    <property type="evidence" value="ECO:0007669"/>
    <property type="project" value="UniProtKB-KW"/>
</dbReference>
<keyword evidence="3" id="KW-0479">Metal-binding</keyword>
<reference evidence="9 10" key="1">
    <citation type="submission" date="2016-10" db="EMBL/GenBank/DDBJ databases">
        <authorList>
            <person name="de Groot N.N."/>
        </authorList>
    </citation>
    <scope>NUCLEOTIDE SEQUENCE [LARGE SCALE GENOMIC DNA]</scope>
    <source>
        <strain evidence="9 10">S5-249</strain>
    </source>
</reference>
<dbReference type="PANTHER" id="PTHR22726:SF24">
    <property type="entry name" value="M48 FAMILY METALLOPEPTIDASE"/>
    <property type="match status" value="1"/>
</dbReference>
<evidence type="ECO:0000256" key="2">
    <source>
        <dbReference type="ARBA" id="ARBA00022670"/>
    </source>
</evidence>
<evidence type="ECO:0000313" key="9">
    <source>
        <dbReference type="EMBL" id="SFR81950.1"/>
    </source>
</evidence>
<keyword evidence="6" id="KW-0482">Metalloprotease</keyword>
<dbReference type="GO" id="GO:0016020">
    <property type="term" value="C:membrane"/>
    <property type="evidence" value="ECO:0007669"/>
    <property type="project" value="TreeGrafter"/>
</dbReference>
<sequence length="486" mass="50104">MKKVAVWAAFGVLLSGAGLGVAQELQSISASDKAEGAKANPQLLAEYGGLYPGKQATYVTGVGRRIAVQSGLSNSQSDFTIALLNSPVNNAFAIPGGYVYVTRQLMGLMNDEAELAGVLGHEVGHVAARHSAKRQAAAQRNSIFGALAQAAAGAFLGNSGFGELIGRGIGTGAQLLTLRYSRSQETEADALGIRYLVGAGYDPSAMSSVLASLQAQTNLDARAAGKSANALPAWASTHPEPGARVAQALNVAAKTGRAGQGNRSRDAFLAALDGAVYDDDPRQGIVDGRTFRHPDLRLRFTAPAGFALANGSDAVSISGSGGQGQFSGGRLGTGLDAYVAAVFAKLTGGQGVDASRVQRTRIAGFDAATATARANTQSGQVDVTVVAYQVSADSAYHFLLLTPAGSGLGPFSPMVQSFARLTEAEARAIRGRRIQVVTVGPRDNVASLSARMAYPDLKEERFRVLNALTSGEQVRAGAKVKLVVAG</sequence>
<feature type="chain" id="PRO_5011699745" evidence="7">
    <location>
        <begin position="23"/>
        <end position="486"/>
    </location>
</feature>
<name>A0A1I6JTV3_9SPHN</name>
<dbReference type="CDD" id="cd07324">
    <property type="entry name" value="M48C_Oma1-like"/>
    <property type="match status" value="1"/>
</dbReference>
<evidence type="ECO:0000256" key="1">
    <source>
        <dbReference type="ARBA" id="ARBA00001947"/>
    </source>
</evidence>
<feature type="signal peptide" evidence="7">
    <location>
        <begin position="1"/>
        <end position="22"/>
    </location>
</feature>
<feature type="domain" description="Peptidase M48" evidence="8">
    <location>
        <begin position="55"/>
        <end position="249"/>
    </location>
</feature>
<dbReference type="PANTHER" id="PTHR22726">
    <property type="entry name" value="METALLOENDOPEPTIDASE OMA1"/>
    <property type="match status" value="1"/>
</dbReference>
<dbReference type="OrthoDB" id="9810445at2"/>
<gene>
    <name evidence="9" type="ORF">SAMN05192580_0789</name>
</gene>
<dbReference type="GO" id="GO:0051603">
    <property type="term" value="P:proteolysis involved in protein catabolic process"/>
    <property type="evidence" value="ECO:0007669"/>
    <property type="project" value="TreeGrafter"/>
</dbReference>
<evidence type="ECO:0000256" key="5">
    <source>
        <dbReference type="ARBA" id="ARBA00022833"/>
    </source>
</evidence>
<protein>
    <submittedName>
        <fullName evidence="9">Putative Zn-dependent protease</fullName>
    </submittedName>
</protein>
<keyword evidence="4" id="KW-0378">Hydrolase</keyword>
<dbReference type="InterPro" id="IPR051156">
    <property type="entry name" value="Mito/Outer_Membr_Metalloprot"/>
</dbReference>
<keyword evidence="7" id="KW-0732">Signal</keyword>
<accession>A0A1I6JTV3</accession>
<organism evidence="9 10">
    <name type="scientific">Sphingomonas jatrophae</name>
    <dbReference type="NCBI Taxonomy" id="1166337"/>
    <lineage>
        <taxon>Bacteria</taxon>
        <taxon>Pseudomonadati</taxon>
        <taxon>Pseudomonadota</taxon>
        <taxon>Alphaproteobacteria</taxon>
        <taxon>Sphingomonadales</taxon>
        <taxon>Sphingomonadaceae</taxon>
        <taxon>Sphingomonas</taxon>
    </lineage>
</organism>
<dbReference type="STRING" id="1166337.SAMN05192580_0789"/>
<dbReference type="InterPro" id="IPR001915">
    <property type="entry name" value="Peptidase_M48"/>
</dbReference>
<proteinExistence type="predicted"/>
<evidence type="ECO:0000256" key="4">
    <source>
        <dbReference type="ARBA" id="ARBA00022801"/>
    </source>
</evidence>
<dbReference type="RefSeq" id="WP_093310981.1">
    <property type="nucleotide sequence ID" value="NZ_FOZG01000001.1"/>
</dbReference>
<dbReference type="GO" id="GO:0004222">
    <property type="term" value="F:metalloendopeptidase activity"/>
    <property type="evidence" value="ECO:0007669"/>
    <property type="project" value="InterPro"/>
</dbReference>
<keyword evidence="2 9" id="KW-0645">Protease</keyword>
<evidence type="ECO:0000313" key="10">
    <source>
        <dbReference type="Proteomes" id="UP000198824"/>
    </source>
</evidence>
<dbReference type="Proteomes" id="UP000198824">
    <property type="component" value="Unassembled WGS sequence"/>
</dbReference>
<dbReference type="AlphaFoldDB" id="A0A1I6JTV3"/>
<dbReference type="EMBL" id="FOZG01000001">
    <property type="protein sequence ID" value="SFR81950.1"/>
    <property type="molecule type" value="Genomic_DNA"/>
</dbReference>